<keyword evidence="7" id="KW-0675">Receptor</keyword>
<keyword evidence="3 5" id="KW-0732">Signal</keyword>
<evidence type="ECO:0000256" key="1">
    <source>
        <dbReference type="ARBA" id="ARBA00004613"/>
    </source>
</evidence>
<dbReference type="GO" id="GO:0030246">
    <property type="term" value="F:carbohydrate binding"/>
    <property type="evidence" value="ECO:0007669"/>
    <property type="project" value="UniProtKB-KW"/>
</dbReference>
<feature type="domain" description="C-type lectin" evidence="6">
    <location>
        <begin position="77"/>
        <end position="200"/>
    </location>
</feature>
<evidence type="ECO:0000256" key="5">
    <source>
        <dbReference type="SAM" id="SignalP"/>
    </source>
</evidence>
<keyword evidence="4" id="KW-0430">Lectin</keyword>
<protein>
    <submittedName>
        <fullName evidence="7">Asialoglycoprotein receptor 2</fullName>
    </submittedName>
</protein>
<dbReference type="SUPFAM" id="SSF56436">
    <property type="entry name" value="C-type lectin-like"/>
    <property type="match status" value="1"/>
</dbReference>
<feature type="signal peptide" evidence="5">
    <location>
        <begin position="1"/>
        <end position="29"/>
    </location>
</feature>
<evidence type="ECO:0000313" key="8">
    <source>
        <dbReference type="Proteomes" id="UP000440578"/>
    </source>
</evidence>
<dbReference type="InterPro" id="IPR016187">
    <property type="entry name" value="CTDL_fold"/>
</dbReference>
<comment type="subcellular location">
    <subcellularLocation>
        <location evidence="1">Secreted</location>
    </subcellularLocation>
</comment>
<organism evidence="7 8">
    <name type="scientific">Amphibalanus amphitrite</name>
    <name type="common">Striped barnacle</name>
    <name type="synonym">Balanus amphitrite</name>
    <dbReference type="NCBI Taxonomy" id="1232801"/>
    <lineage>
        <taxon>Eukaryota</taxon>
        <taxon>Metazoa</taxon>
        <taxon>Ecdysozoa</taxon>
        <taxon>Arthropoda</taxon>
        <taxon>Crustacea</taxon>
        <taxon>Multicrustacea</taxon>
        <taxon>Cirripedia</taxon>
        <taxon>Thoracica</taxon>
        <taxon>Thoracicalcarea</taxon>
        <taxon>Balanomorpha</taxon>
        <taxon>Balanoidea</taxon>
        <taxon>Balanidae</taxon>
        <taxon>Amphibalaninae</taxon>
        <taxon>Amphibalanus</taxon>
    </lineage>
</organism>
<dbReference type="GO" id="GO:0005615">
    <property type="term" value="C:extracellular space"/>
    <property type="evidence" value="ECO:0007669"/>
    <property type="project" value="TreeGrafter"/>
</dbReference>
<dbReference type="PANTHER" id="PTHR22799:SF1">
    <property type="entry name" value="C-TYPE LECTIN DOMAIN FAMILY 11 MEMBER A"/>
    <property type="match status" value="1"/>
</dbReference>
<dbReference type="Gene3D" id="3.10.100.10">
    <property type="entry name" value="Mannose-Binding Protein A, subunit A"/>
    <property type="match status" value="1"/>
</dbReference>
<evidence type="ECO:0000256" key="4">
    <source>
        <dbReference type="ARBA" id="ARBA00022734"/>
    </source>
</evidence>
<dbReference type="SMART" id="SM00034">
    <property type="entry name" value="CLECT"/>
    <property type="match status" value="1"/>
</dbReference>
<dbReference type="Pfam" id="PF00059">
    <property type="entry name" value="Lectin_C"/>
    <property type="match status" value="1"/>
</dbReference>
<dbReference type="Proteomes" id="UP000440578">
    <property type="component" value="Unassembled WGS sequence"/>
</dbReference>
<sequence>MQLAGTLTTARSALPLLVLAALLCTHAAARDLGKTDSLKDAIHTAVSDAVRKHCAPEKQSSDGARCAVTCPEQFTACAGRCYSLQLVGLDYEAAERRCEELNSTLAVPRTAAENLCAAGLSGGRRVWLGVTDRHSEGRFEAEDGTPLGLLHGHRWATTQPDDYRGVDPTGEDCLEMVAATTDFGAWNDESCRSRLLPLCQLQD</sequence>
<reference evidence="7 8" key="1">
    <citation type="submission" date="2019-07" db="EMBL/GenBank/DDBJ databases">
        <title>Draft genome assembly of a fouling barnacle, Amphibalanus amphitrite (Darwin, 1854): The first reference genome for Thecostraca.</title>
        <authorList>
            <person name="Kim W."/>
        </authorList>
    </citation>
    <scope>NUCLEOTIDE SEQUENCE [LARGE SCALE GENOMIC DNA]</scope>
    <source>
        <strain evidence="7">SNU_AA5</strain>
        <tissue evidence="7">Soma without cirri and trophi</tissue>
    </source>
</reference>
<evidence type="ECO:0000313" key="7">
    <source>
        <dbReference type="EMBL" id="KAF0291554.1"/>
    </source>
</evidence>
<dbReference type="InterPro" id="IPR051663">
    <property type="entry name" value="CLec_Tetranectin-domain"/>
</dbReference>
<proteinExistence type="predicted"/>
<dbReference type="InterPro" id="IPR016186">
    <property type="entry name" value="C-type_lectin-like/link_sf"/>
</dbReference>
<dbReference type="OrthoDB" id="538816at2759"/>
<dbReference type="AlphaFoldDB" id="A0A6A4VJ51"/>
<dbReference type="GO" id="GO:0008083">
    <property type="term" value="F:growth factor activity"/>
    <property type="evidence" value="ECO:0007669"/>
    <property type="project" value="TreeGrafter"/>
</dbReference>
<evidence type="ECO:0000256" key="3">
    <source>
        <dbReference type="ARBA" id="ARBA00022729"/>
    </source>
</evidence>
<keyword evidence="8" id="KW-1185">Reference proteome</keyword>
<comment type="caution">
    <text evidence="7">The sequence shown here is derived from an EMBL/GenBank/DDBJ whole genome shotgun (WGS) entry which is preliminary data.</text>
</comment>
<evidence type="ECO:0000256" key="2">
    <source>
        <dbReference type="ARBA" id="ARBA00022525"/>
    </source>
</evidence>
<feature type="chain" id="PRO_5025515198" evidence="5">
    <location>
        <begin position="30"/>
        <end position="203"/>
    </location>
</feature>
<dbReference type="InterPro" id="IPR001304">
    <property type="entry name" value="C-type_lectin-like"/>
</dbReference>
<dbReference type="PANTHER" id="PTHR22799">
    <property type="entry name" value="TETRANECTIN-RELATED"/>
    <property type="match status" value="1"/>
</dbReference>
<name>A0A6A4VJ51_AMPAM</name>
<keyword evidence="2" id="KW-0964">Secreted</keyword>
<gene>
    <name evidence="7" type="primary">Asgr2_0</name>
    <name evidence="7" type="ORF">FJT64_010349</name>
</gene>
<accession>A0A6A4VJ51</accession>
<dbReference type="PROSITE" id="PS50041">
    <property type="entry name" value="C_TYPE_LECTIN_2"/>
    <property type="match status" value="1"/>
</dbReference>
<dbReference type="EMBL" id="VIIS01001868">
    <property type="protein sequence ID" value="KAF0291554.1"/>
    <property type="molecule type" value="Genomic_DNA"/>
</dbReference>
<evidence type="ECO:0000259" key="6">
    <source>
        <dbReference type="PROSITE" id="PS50041"/>
    </source>
</evidence>